<feature type="region of interest" description="Disordered" evidence="1">
    <location>
        <begin position="74"/>
        <end position="162"/>
    </location>
</feature>
<comment type="caution">
    <text evidence="2">The sequence shown here is derived from an EMBL/GenBank/DDBJ whole genome shotgun (WGS) entry which is preliminary data.</text>
</comment>
<reference evidence="2" key="1">
    <citation type="submission" date="2023-03" db="EMBL/GenBank/DDBJ databases">
        <title>Massive genome expansion in bonnet fungi (Mycena s.s.) driven by repeated elements and novel gene families across ecological guilds.</title>
        <authorList>
            <consortium name="Lawrence Berkeley National Laboratory"/>
            <person name="Harder C.B."/>
            <person name="Miyauchi S."/>
            <person name="Viragh M."/>
            <person name="Kuo A."/>
            <person name="Thoen E."/>
            <person name="Andreopoulos B."/>
            <person name="Lu D."/>
            <person name="Skrede I."/>
            <person name="Drula E."/>
            <person name="Henrissat B."/>
            <person name="Morin E."/>
            <person name="Kohler A."/>
            <person name="Barry K."/>
            <person name="LaButti K."/>
            <person name="Morin E."/>
            <person name="Salamov A."/>
            <person name="Lipzen A."/>
            <person name="Mereny Z."/>
            <person name="Hegedus B."/>
            <person name="Baldrian P."/>
            <person name="Stursova M."/>
            <person name="Weitz H."/>
            <person name="Taylor A."/>
            <person name="Grigoriev I.V."/>
            <person name="Nagy L.G."/>
            <person name="Martin F."/>
            <person name="Kauserud H."/>
        </authorList>
    </citation>
    <scope>NUCLEOTIDE SEQUENCE</scope>
    <source>
        <strain evidence="2">9144</strain>
    </source>
</reference>
<feature type="region of interest" description="Disordered" evidence="1">
    <location>
        <begin position="553"/>
        <end position="594"/>
    </location>
</feature>
<feature type="compositionally biased region" description="Acidic residues" evidence="1">
    <location>
        <begin position="576"/>
        <end position="594"/>
    </location>
</feature>
<gene>
    <name evidence="2" type="ORF">GGX14DRAFT_383888</name>
</gene>
<evidence type="ECO:0000313" key="3">
    <source>
        <dbReference type="Proteomes" id="UP001219525"/>
    </source>
</evidence>
<protein>
    <submittedName>
        <fullName evidence="2">Uncharacterized protein</fullName>
    </submittedName>
</protein>
<feature type="region of interest" description="Disordered" evidence="1">
    <location>
        <begin position="249"/>
        <end position="288"/>
    </location>
</feature>
<accession>A0AAD7E609</accession>
<feature type="region of interest" description="Disordered" evidence="1">
    <location>
        <begin position="486"/>
        <end position="515"/>
    </location>
</feature>
<name>A0AAD7E609_9AGAR</name>
<organism evidence="2 3">
    <name type="scientific">Mycena pura</name>
    <dbReference type="NCBI Taxonomy" id="153505"/>
    <lineage>
        <taxon>Eukaryota</taxon>
        <taxon>Fungi</taxon>
        <taxon>Dikarya</taxon>
        <taxon>Basidiomycota</taxon>
        <taxon>Agaricomycotina</taxon>
        <taxon>Agaricomycetes</taxon>
        <taxon>Agaricomycetidae</taxon>
        <taxon>Agaricales</taxon>
        <taxon>Marasmiineae</taxon>
        <taxon>Mycenaceae</taxon>
        <taxon>Mycena</taxon>
    </lineage>
</organism>
<proteinExistence type="predicted"/>
<feature type="compositionally biased region" description="Low complexity" evidence="1">
    <location>
        <begin position="92"/>
        <end position="108"/>
    </location>
</feature>
<feature type="region of interest" description="Disordered" evidence="1">
    <location>
        <begin position="456"/>
        <end position="475"/>
    </location>
</feature>
<feature type="compositionally biased region" description="Basic and acidic residues" evidence="1">
    <location>
        <begin position="418"/>
        <end position="427"/>
    </location>
</feature>
<feature type="region of interest" description="Disordered" evidence="1">
    <location>
        <begin position="400"/>
        <end position="449"/>
    </location>
</feature>
<feature type="compositionally biased region" description="Polar residues" evidence="1">
    <location>
        <begin position="460"/>
        <end position="471"/>
    </location>
</feature>
<keyword evidence="3" id="KW-1185">Reference proteome</keyword>
<feature type="compositionally biased region" description="Pro residues" evidence="1">
    <location>
        <begin position="255"/>
        <end position="273"/>
    </location>
</feature>
<dbReference type="Proteomes" id="UP001219525">
    <property type="component" value="Unassembled WGS sequence"/>
</dbReference>
<sequence>MSILGTKTQKRDPPFLVVQFPQIKYHQLLAIIAVRAADYVACSAATARLSDVPRPPMDKQLFMPWIIGQHSSARYGPKPALSPSPEQRVVEASSSSISATTSIPTPISEAPRFPTPPASDELRPPHGPPELELPPGKIDKDPPTSNKGKGKAKAVDEDEGMEEGVIEATREELRSGDSEDLYRANVMVYSAMNVQRRMWLQFFDFESAERAISVLPSVGGVQDVVASLAPIDEFAEHWPYATSQWERARSRSPRLLPPARSPPPSLLPPASRPPPEEIDDDMVSLGSTPPPDDCLMVDYMDAGGPLSLSPPETGELLASETVLSRAPSVLPAVTGDSYWSKETVSESLEADAHQMRGRPERRELPLAPTFHDAPVWGDVLNGGRHWLDDMPSLPSRPALEYRLRSPSMPRRPPTPRALRNETSEGREGGSGAATRPSLASRLGNSGPSVLRSLLRGRLSNPDQSMNTQSLRSRMEGALRNRVEGALGARISRRTATPGTSAPKKTKRGKAGGVKNRLRKENAQRRRLEDGILAVQRAVARRLWVIFAMGGSARPPSMPIPLGRREALTAPEQGHLEEEEGDDDDIEKEDYDMND</sequence>
<dbReference type="AlphaFoldDB" id="A0AAD7E609"/>
<dbReference type="EMBL" id="JARJCW010000001">
    <property type="protein sequence ID" value="KAJ7229926.1"/>
    <property type="molecule type" value="Genomic_DNA"/>
</dbReference>
<evidence type="ECO:0000313" key="2">
    <source>
        <dbReference type="EMBL" id="KAJ7229926.1"/>
    </source>
</evidence>
<evidence type="ECO:0000256" key="1">
    <source>
        <dbReference type="SAM" id="MobiDB-lite"/>
    </source>
</evidence>